<dbReference type="Proteomes" id="UP000184749">
    <property type="component" value="Plasmid pRgalIE4872d"/>
</dbReference>
<dbReference type="AlphaFoldDB" id="A0A1L5NY40"/>
<reference evidence="3 4" key="1">
    <citation type="submission" date="2016-09" db="EMBL/GenBank/DDBJ databases">
        <title>The complete genome sequences of Rhizobium gallicum, symbiovars gallicum and phaseoli, symbionts associated to common bean (Phaseolus vulgaris).</title>
        <authorList>
            <person name="Bustos P."/>
            <person name="Santamaria R.I."/>
            <person name="Perez-Carrascal O.M."/>
            <person name="Juarez S."/>
            <person name="Lozano L."/>
            <person name="Martinez-Flores I."/>
            <person name="Martinez-Romero E."/>
            <person name="Cevallos M."/>
            <person name="Romero D."/>
            <person name="Davila G."/>
            <person name="Gonzalez V."/>
        </authorList>
    </citation>
    <scope>NUCLEOTIDE SEQUENCE [LARGE SCALE GENOMIC DNA]</scope>
    <source>
        <strain evidence="3 4">IE4872</strain>
        <plasmid evidence="4">prgalie4872d</plasmid>
    </source>
</reference>
<geneLocation type="plasmid" evidence="4">
    <name>prgalie4872d</name>
</geneLocation>
<sequence>MRRRTAGMVVAFPFSIAATAHAGVKKNEQGEAGIEQSVSRATGRPKKIGNIDTHTSSERNDREAIRFMPFPLRNCGGAQVSR</sequence>
<name>A0A1L5NY40_9HYPH</name>
<keyword evidence="3" id="KW-0614">Plasmid</keyword>
<dbReference type="EMBL" id="CP017105">
    <property type="protein sequence ID" value="APO72756.1"/>
    <property type="molecule type" value="Genomic_DNA"/>
</dbReference>
<accession>A0A1L5NY40</accession>
<organism evidence="3 4">
    <name type="scientific">Rhizobium gallicum</name>
    <dbReference type="NCBI Taxonomy" id="56730"/>
    <lineage>
        <taxon>Bacteria</taxon>
        <taxon>Pseudomonadati</taxon>
        <taxon>Pseudomonadota</taxon>
        <taxon>Alphaproteobacteria</taxon>
        <taxon>Hyphomicrobiales</taxon>
        <taxon>Rhizobiaceae</taxon>
        <taxon>Rhizobium/Agrobacterium group</taxon>
        <taxon>Rhizobium</taxon>
    </lineage>
</organism>
<evidence type="ECO:0000256" key="2">
    <source>
        <dbReference type="SAM" id="SignalP"/>
    </source>
</evidence>
<evidence type="ECO:0000256" key="1">
    <source>
        <dbReference type="SAM" id="MobiDB-lite"/>
    </source>
</evidence>
<keyword evidence="2" id="KW-0732">Signal</keyword>
<gene>
    <name evidence="3" type="ORF">IE4872_PD02245</name>
</gene>
<protein>
    <submittedName>
        <fullName evidence="3">Uncharacterized protein</fullName>
    </submittedName>
</protein>
<feature type="region of interest" description="Disordered" evidence="1">
    <location>
        <begin position="21"/>
        <end position="59"/>
    </location>
</feature>
<feature type="signal peptide" evidence="2">
    <location>
        <begin position="1"/>
        <end position="22"/>
    </location>
</feature>
<feature type="chain" id="PRO_5012769577" evidence="2">
    <location>
        <begin position="23"/>
        <end position="82"/>
    </location>
</feature>
<evidence type="ECO:0000313" key="4">
    <source>
        <dbReference type="Proteomes" id="UP000184749"/>
    </source>
</evidence>
<evidence type="ECO:0000313" key="3">
    <source>
        <dbReference type="EMBL" id="APO72756.1"/>
    </source>
</evidence>
<proteinExistence type="predicted"/>